<proteinExistence type="inferred from homology"/>
<dbReference type="PANTHER" id="PTHR10643:SF2">
    <property type="entry name" value="KINETOCHORE PROTEIN NDC80 HOMOLOG"/>
    <property type="match status" value="1"/>
</dbReference>
<organism evidence="14 15">
    <name type="scientific">Meloidogyne hapla</name>
    <name type="common">Root-knot nematode worm</name>
    <dbReference type="NCBI Taxonomy" id="6305"/>
    <lineage>
        <taxon>Eukaryota</taxon>
        <taxon>Metazoa</taxon>
        <taxon>Ecdysozoa</taxon>
        <taxon>Nematoda</taxon>
        <taxon>Chromadorea</taxon>
        <taxon>Rhabditida</taxon>
        <taxon>Tylenchina</taxon>
        <taxon>Tylenchomorpha</taxon>
        <taxon>Tylenchoidea</taxon>
        <taxon>Meloidogynidae</taxon>
        <taxon>Meloidogyninae</taxon>
        <taxon>Meloidogyne</taxon>
    </lineage>
</organism>
<evidence type="ECO:0000256" key="12">
    <source>
        <dbReference type="SAM" id="MobiDB-lite"/>
    </source>
</evidence>
<protein>
    <recommendedName>
        <fullName evidence="10">Kinetochore protein NDC80</fullName>
    </recommendedName>
</protein>
<keyword evidence="8 10" id="KW-0131">Cell cycle</keyword>
<dbReference type="AlphaFoldDB" id="A0A1I8B6E1"/>
<dbReference type="GO" id="GO:0031262">
    <property type="term" value="C:Ndc80 complex"/>
    <property type="evidence" value="ECO:0007669"/>
    <property type="project" value="UniProtKB-UniRule"/>
</dbReference>
<dbReference type="GO" id="GO:0051301">
    <property type="term" value="P:cell division"/>
    <property type="evidence" value="ECO:0007669"/>
    <property type="project" value="UniProtKB-UniRule"/>
</dbReference>
<feature type="coiled-coil region" evidence="11">
    <location>
        <begin position="320"/>
        <end position="385"/>
    </location>
</feature>
<evidence type="ECO:0000256" key="11">
    <source>
        <dbReference type="SAM" id="Coils"/>
    </source>
</evidence>
<keyword evidence="7 10" id="KW-0539">Nucleus</keyword>
<evidence type="ECO:0000256" key="10">
    <source>
        <dbReference type="RuleBase" id="RU368072"/>
    </source>
</evidence>
<evidence type="ECO:0000256" key="5">
    <source>
        <dbReference type="ARBA" id="ARBA00022838"/>
    </source>
</evidence>
<keyword evidence="3 10" id="KW-0132">Cell division</keyword>
<dbReference type="Proteomes" id="UP000095281">
    <property type="component" value="Unplaced"/>
</dbReference>
<dbReference type="WBParaSite" id="MhA1_Contig1418.frz3.gene4">
    <property type="protein sequence ID" value="MhA1_Contig1418.frz3.gene4"/>
    <property type="gene ID" value="MhA1_Contig1418.frz3.gene4"/>
</dbReference>
<comment type="subcellular location">
    <subcellularLocation>
        <location evidence="10">Chromosome</location>
        <location evidence="10">Centromere</location>
        <location evidence="10">Kinetochore</location>
    </subcellularLocation>
    <subcellularLocation>
        <location evidence="10">Nucleus</location>
    </subcellularLocation>
</comment>
<evidence type="ECO:0000313" key="15">
    <source>
        <dbReference type="WBParaSite" id="MhA1_Contig1418.frz3.gene4"/>
    </source>
</evidence>
<keyword evidence="4 10" id="KW-0498">Mitosis</keyword>
<dbReference type="GO" id="GO:0051315">
    <property type="term" value="P:attachment of mitotic spindle microtubules to kinetochore"/>
    <property type="evidence" value="ECO:0007669"/>
    <property type="project" value="UniProtKB-UniRule"/>
</dbReference>
<keyword evidence="6 11" id="KW-0175">Coiled coil</keyword>
<reference evidence="15" key="1">
    <citation type="submission" date="2016-11" db="UniProtKB">
        <authorList>
            <consortium name="WormBaseParasite"/>
        </authorList>
    </citation>
    <scope>IDENTIFICATION</scope>
</reference>
<dbReference type="InterPro" id="IPR038273">
    <property type="entry name" value="Ndc80_sf"/>
</dbReference>
<name>A0A1I8B6E1_MELHA</name>
<evidence type="ECO:0000256" key="1">
    <source>
        <dbReference type="ARBA" id="ARBA00007050"/>
    </source>
</evidence>
<dbReference type="InterPro" id="IPR005550">
    <property type="entry name" value="Kinetochore_Ndc80"/>
</dbReference>
<dbReference type="GO" id="GO:0005634">
    <property type="term" value="C:nucleus"/>
    <property type="evidence" value="ECO:0007669"/>
    <property type="project" value="UniProtKB-SubCell"/>
</dbReference>
<keyword evidence="14" id="KW-1185">Reference proteome</keyword>
<keyword evidence="5 10" id="KW-0995">Kinetochore</keyword>
<dbReference type="PANTHER" id="PTHR10643">
    <property type="entry name" value="KINETOCHORE PROTEIN NDC80"/>
    <property type="match status" value="1"/>
</dbReference>
<evidence type="ECO:0000256" key="6">
    <source>
        <dbReference type="ARBA" id="ARBA00023054"/>
    </source>
</evidence>
<keyword evidence="9 10" id="KW-0137">Centromere</keyword>
<evidence type="ECO:0000256" key="8">
    <source>
        <dbReference type="ARBA" id="ARBA00023306"/>
    </source>
</evidence>
<evidence type="ECO:0000259" key="13">
    <source>
        <dbReference type="Pfam" id="PF03801"/>
    </source>
</evidence>
<evidence type="ECO:0000256" key="2">
    <source>
        <dbReference type="ARBA" id="ARBA00022454"/>
    </source>
</evidence>
<evidence type="ECO:0000256" key="3">
    <source>
        <dbReference type="ARBA" id="ARBA00022618"/>
    </source>
</evidence>
<evidence type="ECO:0000256" key="4">
    <source>
        <dbReference type="ARBA" id="ARBA00022776"/>
    </source>
</evidence>
<feature type="domain" description="Kinetochore protein Ndc80 CH" evidence="13">
    <location>
        <begin position="72"/>
        <end position="195"/>
    </location>
</feature>
<evidence type="ECO:0000256" key="9">
    <source>
        <dbReference type="ARBA" id="ARBA00023328"/>
    </source>
</evidence>
<dbReference type="Gene3D" id="1.10.418.30">
    <property type="entry name" value="Ncd80 complex, Ncd80 subunit"/>
    <property type="match status" value="1"/>
</dbReference>
<comment type="subunit">
    <text evidence="10">Component of the NDC80 complex.</text>
</comment>
<keyword evidence="2 10" id="KW-0158">Chromosome</keyword>
<accession>A0A1I8B6E1</accession>
<comment type="similarity">
    <text evidence="1 10">Belongs to the NDC80/HEC1 family.</text>
</comment>
<comment type="function">
    <text evidence="10">Acts as a component of the essential kinetochore-associated NDC80 complex, which is required for chromosome segregation and spindle checkpoint activity.</text>
</comment>
<dbReference type="OMA" id="EMIAMEC"/>
<feature type="region of interest" description="Disordered" evidence="12">
    <location>
        <begin position="1"/>
        <end position="21"/>
    </location>
</feature>
<dbReference type="InterPro" id="IPR055260">
    <property type="entry name" value="Ndc80_CH"/>
</dbReference>
<sequence length="629" mass="73041">MYLQKTPKTGSRPAFNRSRIDGGNRLSTIGIGRISLAPDARYSIASGAPSNFRPSAFPGAGARRLINVPRASKIPDSRNMRDKEVQYDMIRKIVSFLEDCVSPSPSFKFDDRDFLRIPNRNHFKDVFEFLFRCIQPNYQSFPQQKFNEEVVKLLNGLGYPYNLKNSTMQTMTTTATWPLVLAVLEWLVNFVELEQTLHDDRRVGDQEKWQLYVSCYKKKLEMRAPSGPSVKFEHDLFTAEFETYRNSKLGIDGDESLDELRNRRFAFDEELKRIRMLIADEEEAILDLKKNISGSVADIKAVEKYLEGLNSATAVNSNTIDTYEERCAKLLENIEELEQKRLAKEKEIANQKMSGEEARQLVIRRQMLEQELSTLNNRLAAEEKKLYELQPQLFRQNSKACADFKSFVGRLLDLCKSFSVPDELQQQIKQYGFIQTVEDFKKSSVENIFSQLIEKLKESAELKKNAYLNFIEDSNKKKNDLLKELDALKSSLDRCLEGKELENERFKRELDDEFRPIRTAKHNLDIAKQKHQTTSADLDKHNGILNSIGEELADKHKKYLQYKQSLNQIYDEFQTVTMDNMTKLCNRYEQQHKQKIRLGGLGELLLKEKKEMIEKLDSEEKGDNLMEEE</sequence>
<dbReference type="Pfam" id="PF03801">
    <property type="entry name" value="Ndc80_HEC"/>
    <property type="match status" value="1"/>
</dbReference>
<evidence type="ECO:0000313" key="14">
    <source>
        <dbReference type="Proteomes" id="UP000095281"/>
    </source>
</evidence>
<evidence type="ECO:0000256" key="7">
    <source>
        <dbReference type="ARBA" id="ARBA00023242"/>
    </source>
</evidence>